<comment type="domain">
    <text evidence="12">Consists of 3 domains; the N-terminus binds the ribosome, the middle domain has PPIase activity, while the C-terminus has intrinsic chaperone activity on its own.</text>
</comment>
<dbReference type="HAMAP" id="MF_00303">
    <property type="entry name" value="Trigger_factor_Tig"/>
    <property type="match status" value="1"/>
</dbReference>
<dbReference type="NCBIfam" id="TIGR00115">
    <property type="entry name" value="tig"/>
    <property type="match status" value="1"/>
</dbReference>
<dbReference type="InterPro" id="IPR008881">
    <property type="entry name" value="Trigger_fac_ribosome-bd_bac"/>
</dbReference>
<dbReference type="GO" id="GO:0043022">
    <property type="term" value="F:ribosome binding"/>
    <property type="evidence" value="ECO:0007669"/>
    <property type="project" value="TreeGrafter"/>
</dbReference>
<name>A0A1T4PIM6_9FIRM</name>
<dbReference type="InterPro" id="IPR001179">
    <property type="entry name" value="PPIase_FKBP_dom"/>
</dbReference>
<dbReference type="InterPro" id="IPR046357">
    <property type="entry name" value="PPIase_dom_sf"/>
</dbReference>
<reference evidence="17" key="1">
    <citation type="submission" date="2017-02" db="EMBL/GenBank/DDBJ databases">
        <authorList>
            <person name="Varghese N."/>
            <person name="Submissions S."/>
        </authorList>
    </citation>
    <scope>NUCLEOTIDE SEQUENCE [LARGE SCALE GENOMIC DNA]</scope>
    <source>
        <strain evidence="17">ATCC 25662</strain>
    </source>
</reference>
<dbReference type="SUPFAM" id="SSF109998">
    <property type="entry name" value="Triger factor/SurA peptide-binding domain-like"/>
    <property type="match status" value="1"/>
</dbReference>
<keyword evidence="8 12" id="KW-0413">Isomerase</keyword>
<evidence type="ECO:0000313" key="16">
    <source>
        <dbReference type="EMBL" id="SJZ91430.1"/>
    </source>
</evidence>
<dbReference type="InterPro" id="IPR027304">
    <property type="entry name" value="Trigger_fact/SurA_dom_sf"/>
</dbReference>
<dbReference type="SUPFAM" id="SSF102735">
    <property type="entry name" value="Trigger factor ribosome-binding domain"/>
    <property type="match status" value="1"/>
</dbReference>
<evidence type="ECO:0000256" key="3">
    <source>
        <dbReference type="ARBA" id="ARBA00013194"/>
    </source>
</evidence>
<keyword evidence="12" id="KW-0963">Cytoplasm</keyword>
<dbReference type="Proteomes" id="UP000243297">
    <property type="component" value="Unassembled WGS sequence"/>
</dbReference>
<dbReference type="PROSITE" id="PS50059">
    <property type="entry name" value="FKBP_PPIASE"/>
    <property type="match status" value="1"/>
</dbReference>
<protein>
    <recommendedName>
        <fullName evidence="4 12">Trigger factor</fullName>
        <shortName evidence="12">TF</shortName>
        <ecNumber evidence="3 12">5.2.1.8</ecNumber>
    </recommendedName>
    <alternativeName>
        <fullName evidence="11 12">PPIase</fullName>
    </alternativeName>
</protein>
<evidence type="ECO:0000256" key="10">
    <source>
        <dbReference type="ARBA" id="ARBA00024849"/>
    </source>
</evidence>
<evidence type="ECO:0000256" key="4">
    <source>
        <dbReference type="ARBA" id="ARBA00016902"/>
    </source>
</evidence>
<dbReference type="InterPro" id="IPR005215">
    <property type="entry name" value="Trig_fac"/>
</dbReference>
<evidence type="ECO:0000256" key="6">
    <source>
        <dbReference type="ARBA" id="ARBA00023110"/>
    </source>
</evidence>
<evidence type="ECO:0000256" key="2">
    <source>
        <dbReference type="ARBA" id="ARBA00005464"/>
    </source>
</evidence>
<evidence type="ECO:0000256" key="7">
    <source>
        <dbReference type="ARBA" id="ARBA00023186"/>
    </source>
</evidence>
<evidence type="ECO:0000256" key="9">
    <source>
        <dbReference type="ARBA" id="ARBA00023306"/>
    </source>
</evidence>
<keyword evidence="6 12" id="KW-0697">Rotamase</keyword>
<comment type="similarity">
    <text evidence="2 12 14">Belongs to the FKBP-type PPIase family. Tig subfamily.</text>
</comment>
<evidence type="ECO:0000259" key="15">
    <source>
        <dbReference type="PROSITE" id="PS50059"/>
    </source>
</evidence>
<evidence type="ECO:0000313" key="17">
    <source>
        <dbReference type="Proteomes" id="UP000243297"/>
    </source>
</evidence>
<dbReference type="GO" id="GO:0051301">
    <property type="term" value="P:cell division"/>
    <property type="evidence" value="ECO:0007669"/>
    <property type="project" value="UniProtKB-KW"/>
</dbReference>
<dbReference type="GO" id="GO:0005737">
    <property type="term" value="C:cytoplasm"/>
    <property type="evidence" value="ECO:0007669"/>
    <property type="project" value="UniProtKB-SubCell"/>
</dbReference>
<dbReference type="OrthoDB" id="9767721at2"/>
<evidence type="ECO:0000256" key="14">
    <source>
        <dbReference type="RuleBase" id="RU003914"/>
    </source>
</evidence>
<dbReference type="Gene3D" id="1.10.3120.10">
    <property type="entry name" value="Trigger factor, C-terminal domain"/>
    <property type="match status" value="1"/>
</dbReference>
<comment type="catalytic activity">
    <reaction evidence="1 12 13">
        <text>[protein]-peptidylproline (omega=180) = [protein]-peptidylproline (omega=0)</text>
        <dbReference type="Rhea" id="RHEA:16237"/>
        <dbReference type="Rhea" id="RHEA-COMP:10747"/>
        <dbReference type="Rhea" id="RHEA-COMP:10748"/>
        <dbReference type="ChEBI" id="CHEBI:83833"/>
        <dbReference type="ChEBI" id="CHEBI:83834"/>
        <dbReference type="EC" id="5.2.1.8"/>
    </reaction>
</comment>
<evidence type="ECO:0000256" key="5">
    <source>
        <dbReference type="ARBA" id="ARBA00022618"/>
    </source>
</evidence>
<dbReference type="PANTHER" id="PTHR30560">
    <property type="entry name" value="TRIGGER FACTOR CHAPERONE AND PEPTIDYL-PROLYL CIS/TRANS ISOMERASE"/>
    <property type="match status" value="1"/>
</dbReference>
<dbReference type="GO" id="GO:0015031">
    <property type="term" value="P:protein transport"/>
    <property type="evidence" value="ECO:0007669"/>
    <property type="project" value="UniProtKB-UniRule"/>
</dbReference>
<evidence type="ECO:0000256" key="12">
    <source>
        <dbReference type="HAMAP-Rule" id="MF_00303"/>
    </source>
</evidence>
<dbReference type="Pfam" id="PF00254">
    <property type="entry name" value="FKBP_C"/>
    <property type="match status" value="1"/>
</dbReference>
<dbReference type="Gene3D" id="3.10.50.40">
    <property type="match status" value="1"/>
</dbReference>
<dbReference type="GO" id="GO:0003755">
    <property type="term" value="F:peptidyl-prolyl cis-trans isomerase activity"/>
    <property type="evidence" value="ECO:0007669"/>
    <property type="project" value="UniProtKB-UniRule"/>
</dbReference>
<evidence type="ECO:0000256" key="13">
    <source>
        <dbReference type="PROSITE-ProRule" id="PRU00277"/>
    </source>
</evidence>
<comment type="function">
    <text evidence="10 12">Involved in protein export. Acts as a chaperone by maintaining the newly synthesized protein in an open conformation. Functions as a peptidyl-prolyl cis-trans isomerase.</text>
</comment>
<dbReference type="GO" id="GO:0044183">
    <property type="term" value="F:protein folding chaperone"/>
    <property type="evidence" value="ECO:0007669"/>
    <property type="project" value="TreeGrafter"/>
</dbReference>
<sequence>MSTWNIIEKSKGELKVTIEGQAWKDAQVKAFDKLAKNVEIPGFRKGHAPKNMIEKSVSQNNVMIEAIESVANQLLQEGIKEYDLWPVARPELAIDDMNEDKADIRFIIVVKPEVTLGEYKGLPYAEDASEVADDEVNAELAKLQENYADMITKEGAVENGDTAVIDFEGFKDDIAFEGGKAEGHHLVIGSGSFIPGFEEQLIGAVAGDEKDINVVFPENYHAEELKGAPVVFKVKVNEVKSKQLPELNDEFAKDVNAPNVETLEDLKNLIKKDLGENKKTEVENKAMNDLITKVVEGATVDIPQEMIEDETNQLVNDFANRLQQQGFALDQFMQMTGQTIEQIREQMGKDAENKVKLRLVLEAIAKAEKIEVSDDEVEKEYQAIADQYKMEIAKVKELISTLSLSEDIRIRKAYDLIKDTATK</sequence>
<evidence type="ECO:0000256" key="11">
    <source>
        <dbReference type="ARBA" id="ARBA00029986"/>
    </source>
</evidence>
<keyword evidence="5 12" id="KW-0132">Cell division</keyword>
<dbReference type="FunFam" id="3.10.50.40:FF:000001">
    <property type="entry name" value="Trigger factor"/>
    <property type="match status" value="1"/>
</dbReference>
<dbReference type="EC" id="5.2.1.8" evidence="3 12"/>
<keyword evidence="9 12" id="KW-0131">Cell cycle</keyword>
<comment type="subcellular location">
    <subcellularLocation>
        <location evidence="12">Cytoplasm</location>
    </subcellularLocation>
    <text evidence="12">About half TF is bound to the ribosome near the polypeptide exit tunnel while the other half is free in the cytoplasm.</text>
</comment>
<evidence type="ECO:0000256" key="1">
    <source>
        <dbReference type="ARBA" id="ARBA00000971"/>
    </source>
</evidence>
<keyword evidence="7 12" id="KW-0143">Chaperone</keyword>
<accession>A0A1T4PIM6</accession>
<dbReference type="AlphaFoldDB" id="A0A1T4PIM6"/>
<dbReference type="Pfam" id="PF05697">
    <property type="entry name" value="Trigger_N"/>
    <property type="match status" value="1"/>
</dbReference>
<dbReference type="InterPro" id="IPR008880">
    <property type="entry name" value="Trigger_fac_C"/>
</dbReference>
<dbReference type="GO" id="GO:0051083">
    <property type="term" value="P:'de novo' cotranslational protein folding"/>
    <property type="evidence" value="ECO:0007669"/>
    <property type="project" value="TreeGrafter"/>
</dbReference>
<proteinExistence type="inferred from homology"/>
<gene>
    <name evidence="12" type="primary">tig</name>
    <name evidence="16" type="ORF">SAMN02745191_2058</name>
</gene>
<dbReference type="Gene3D" id="3.30.70.1050">
    <property type="entry name" value="Trigger factor ribosome-binding domain"/>
    <property type="match status" value="1"/>
</dbReference>
<dbReference type="InterPro" id="IPR037041">
    <property type="entry name" value="Trigger_fac_C_sf"/>
</dbReference>
<dbReference type="SUPFAM" id="SSF54534">
    <property type="entry name" value="FKBP-like"/>
    <property type="match status" value="1"/>
</dbReference>
<dbReference type="STRING" id="118967.SAMN02745191_2058"/>
<evidence type="ECO:0000256" key="8">
    <source>
        <dbReference type="ARBA" id="ARBA00023235"/>
    </source>
</evidence>
<dbReference type="PANTHER" id="PTHR30560:SF3">
    <property type="entry name" value="TRIGGER FACTOR-LIKE PROTEIN TIG, CHLOROPLASTIC"/>
    <property type="match status" value="1"/>
</dbReference>
<dbReference type="EMBL" id="FUWY01000006">
    <property type="protein sequence ID" value="SJZ91430.1"/>
    <property type="molecule type" value="Genomic_DNA"/>
</dbReference>
<keyword evidence="17" id="KW-1185">Reference proteome</keyword>
<organism evidence="16 17">
    <name type="scientific">Anaerorhabdus furcosa</name>
    <dbReference type="NCBI Taxonomy" id="118967"/>
    <lineage>
        <taxon>Bacteria</taxon>
        <taxon>Bacillati</taxon>
        <taxon>Bacillota</taxon>
        <taxon>Erysipelotrichia</taxon>
        <taxon>Erysipelotrichales</taxon>
        <taxon>Erysipelotrichaceae</taxon>
        <taxon>Anaerorhabdus</taxon>
    </lineage>
</organism>
<dbReference type="Pfam" id="PF05698">
    <property type="entry name" value="Trigger_C"/>
    <property type="match status" value="1"/>
</dbReference>
<feature type="domain" description="PPIase FKBP-type" evidence="15">
    <location>
        <begin position="160"/>
        <end position="240"/>
    </location>
</feature>
<dbReference type="RefSeq" id="WP_078712455.1">
    <property type="nucleotide sequence ID" value="NZ_FUWY01000006.1"/>
</dbReference>
<dbReference type="PIRSF" id="PIRSF003095">
    <property type="entry name" value="Trigger_factor"/>
    <property type="match status" value="1"/>
</dbReference>
<dbReference type="GO" id="GO:0043335">
    <property type="term" value="P:protein unfolding"/>
    <property type="evidence" value="ECO:0007669"/>
    <property type="project" value="TreeGrafter"/>
</dbReference>
<dbReference type="InterPro" id="IPR036611">
    <property type="entry name" value="Trigger_fac_ribosome-bd_sf"/>
</dbReference>